<evidence type="ECO:0000256" key="4">
    <source>
        <dbReference type="ARBA" id="ARBA00022989"/>
    </source>
</evidence>
<proteinExistence type="predicted"/>
<dbReference type="STRING" id="930131.SAMN05216389_109134"/>
<evidence type="ECO:0000313" key="7">
    <source>
        <dbReference type="EMBL" id="SET35412.1"/>
    </source>
</evidence>
<comment type="subcellular location">
    <subcellularLocation>
        <location evidence="1">Cell membrane</location>
        <topology evidence="1">Multi-pass membrane protein</topology>
    </subcellularLocation>
</comment>
<dbReference type="InterPro" id="IPR003740">
    <property type="entry name" value="YitT"/>
</dbReference>
<feature type="transmembrane region" description="Helical" evidence="6">
    <location>
        <begin position="100"/>
        <end position="118"/>
    </location>
</feature>
<evidence type="ECO:0000256" key="3">
    <source>
        <dbReference type="ARBA" id="ARBA00022692"/>
    </source>
</evidence>
<accession>A0A1I0DS52</accession>
<keyword evidence="2" id="KW-1003">Cell membrane</keyword>
<evidence type="ECO:0000313" key="8">
    <source>
        <dbReference type="Proteomes" id="UP000198618"/>
    </source>
</evidence>
<keyword evidence="5 6" id="KW-0472">Membrane</keyword>
<feature type="transmembrane region" description="Helical" evidence="6">
    <location>
        <begin position="44"/>
        <end position="63"/>
    </location>
</feature>
<feature type="transmembrane region" description="Helical" evidence="6">
    <location>
        <begin position="166"/>
        <end position="187"/>
    </location>
</feature>
<dbReference type="Proteomes" id="UP000198618">
    <property type="component" value="Unassembled WGS sequence"/>
</dbReference>
<dbReference type="OrthoDB" id="2602718at2"/>
<dbReference type="EMBL" id="FOHE01000009">
    <property type="protein sequence ID" value="SET35412.1"/>
    <property type="molecule type" value="Genomic_DNA"/>
</dbReference>
<evidence type="ECO:0000256" key="6">
    <source>
        <dbReference type="SAM" id="Phobius"/>
    </source>
</evidence>
<dbReference type="Pfam" id="PF02588">
    <property type="entry name" value="YitT_membrane"/>
    <property type="match status" value="1"/>
</dbReference>
<organism evidence="7 8">
    <name type="scientific">Oceanobacillus limi</name>
    <dbReference type="NCBI Taxonomy" id="930131"/>
    <lineage>
        <taxon>Bacteria</taxon>
        <taxon>Bacillati</taxon>
        <taxon>Bacillota</taxon>
        <taxon>Bacilli</taxon>
        <taxon>Bacillales</taxon>
        <taxon>Bacillaceae</taxon>
        <taxon>Oceanobacillus</taxon>
    </lineage>
</organism>
<keyword evidence="4 6" id="KW-1133">Transmembrane helix</keyword>
<name>A0A1I0DS52_9BACI</name>
<sequence>MIKKTMAIFIGSVLLALGINLFVIPNHLLDGGIIGLGLLGKYVFGLKPGLTIIYLSIPLYIIAFIYNRSYFYNGVHGLFVSSFLIDLFNPLSSWDAPPILISSILAGVIIGFGIGILLSANISSGASDLFALMLSTILNINAGIIIFFFDCIVLLLGSFVVQEVTIFYSAIMVTMVGVTTSAILRIFRKERHTIYF</sequence>
<reference evidence="7 8" key="1">
    <citation type="submission" date="2016-10" db="EMBL/GenBank/DDBJ databases">
        <authorList>
            <person name="de Groot N.N."/>
        </authorList>
    </citation>
    <scope>NUCLEOTIDE SEQUENCE [LARGE SCALE GENOMIC DNA]</scope>
    <source>
        <strain evidence="7 8">IBRC-M 10780</strain>
    </source>
</reference>
<dbReference type="PANTHER" id="PTHR33545:SF5">
    <property type="entry name" value="UPF0750 MEMBRANE PROTEIN YITT"/>
    <property type="match status" value="1"/>
</dbReference>
<dbReference type="RefSeq" id="WP_090869922.1">
    <property type="nucleotide sequence ID" value="NZ_FOHE01000009.1"/>
</dbReference>
<feature type="transmembrane region" description="Helical" evidence="6">
    <location>
        <begin position="70"/>
        <end position="88"/>
    </location>
</feature>
<evidence type="ECO:0000256" key="2">
    <source>
        <dbReference type="ARBA" id="ARBA00022475"/>
    </source>
</evidence>
<dbReference type="InterPro" id="IPR051461">
    <property type="entry name" value="UPF0750_membrane"/>
</dbReference>
<evidence type="ECO:0000256" key="5">
    <source>
        <dbReference type="ARBA" id="ARBA00023136"/>
    </source>
</evidence>
<keyword evidence="8" id="KW-1185">Reference proteome</keyword>
<dbReference type="PANTHER" id="PTHR33545">
    <property type="entry name" value="UPF0750 MEMBRANE PROTEIN YITT-RELATED"/>
    <property type="match status" value="1"/>
</dbReference>
<feature type="transmembrane region" description="Helical" evidence="6">
    <location>
        <begin position="130"/>
        <end position="160"/>
    </location>
</feature>
<dbReference type="AlphaFoldDB" id="A0A1I0DS52"/>
<protein>
    <submittedName>
        <fullName evidence="7">Uncharacterized 5xTM membrane BCR, YitT family COG1284</fullName>
    </submittedName>
</protein>
<gene>
    <name evidence="7" type="ORF">SAMN05216389_109134</name>
</gene>
<dbReference type="GO" id="GO:0005886">
    <property type="term" value="C:plasma membrane"/>
    <property type="evidence" value="ECO:0007669"/>
    <property type="project" value="UniProtKB-SubCell"/>
</dbReference>
<feature type="transmembrane region" description="Helical" evidence="6">
    <location>
        <begin position="7"/>
        <end position="24"/>
    </location>
</feature>
<keyword evidence="3 6" id="KW-0812">Transmembrane</keyword>
<evidence type="ECO:0000256" key="1">
    <source>
        <dbReference type="ARBA" id="ARBA00004651"/>
    </source>
</evidence>